<accession>A0A238J3H0</accession>
<evidence type="ECO:0000313" key="2">
    <source>
        <dbReference type="EMBL" id="SMX24705.1"/>
    </source>
</evidence>
<dbReference type="AlphaFoldDB" id="A0A238J3H0"/>
<keyword evidence="3" id="KW-1185">Reference proteome</keyword>
<dbReference type="Proteomes" id="UP000201838">
    <property type="component" value="Unassembled WGS sequence"/>
</dbReference>
<evidence type="ECO:0000313" key="3">
    <source>
        <dbReference type="Proteomes" id="UP000201838"/>
    </source>
</evidence>
<reference evidence="2 3" key="1">
    <citation type="submission" date="2017-05" db="EMBL/GenBank/DDBJ databases">
        <authorList>
            <person name="Song R."/>
            <person name="Chenine A.L."/>
            <person name="Ruprecht R.M."/>
        </authorList>
    </citation>
    <scope>NUCLEOTIDE SEQUENCE [LARGE SCALE GENOMIC DNA]</scope>
    <source>
        <strain evidence="2 3">CECT 8489</strain>
    </source>
</reference>
<protein>
    <submittedName>
        <fullName evidence="2">Uncharacterized protein</fullName>
    </submittedName>
</protein>
<feature type="compositionally biased region" description="Polar residues" evidence="1">
    <location>
        <begin position="1"/>
        <end position="12"/>
    </location>
</feature>
<gene>
    <name evidence="2" type="ORF">BOA8489_02832</name>
</gene>
<dbReference type="RefSeq" id="WP_093974853.1">
    <property type="nucleotide sequence ID" value="NZ_FXXQ01000010.1"/>
</dbReference>
<organism evidence="2 3">
    <name type="scientific">Boseongicola aestuarii</name>
    <dbReference type="NCBI Taxonomy" id="1470561"/>
    <lineage>
        <taxon>Bacteria</taxon>
        <taxon>Pseudomonadati</taxon>
        <taxon>Pseudomonadota</taxon>
        <taxon>Alphaproteobacteria</taxon>
        <taxon>Rhodobacterales</taxon>
        <taxon>Paracoccaceae</taxon>
        <taxon>Boseongicola</taxon>
    </lineage>
</organism>
<feature type="region of interest" description="Disordered" evidence="1">
    <location>
        <begin position="1"/>
        <end position="20"/>
    </location>
</feature>
<sequence>MKDIPPQSSQSDLIDATPSRKLFPGEDRGAFEAFRLALLSELSPSTFYEEQMAENLIDVEWEAFRYRNLRADLVTAKGRDRCAKAIESSVNTFGSRPSEESIATAATLFGPDGAKQKTAVKALEAAGTNLDEIVACAYAKELGTLSHIERHLADIEPRRRRLLDDLERLKARRSRDIPDAEIVDDNGD</sequence>
<name>A0A238J3H0_9RHOB</name>
<evidence type="ECO:0000256" key="1">
    <source>
        <dbReference type="SAM" id="MobiDB-lite"/>
    </source>
</evidence>
<dbReference type="OrthoDB" id="7855749at2"/>
<proteinExistence type="predicted"/>
<dbReference type="EMBL" id="FXXQ01000010">
    <property type="protein sequence ID" value="SMX24705.1"/>
    <property type="molecule type" value="Genomic_DNA"/>
</dbReference>